<evidence type="ECO:0000313" key="3">
    <source>
        <dbReference type="Proteomes" id="UP000323732"/>
    </source>
</evidence>
<comment type="caution">
    <text evidence="2">The sequence shown here is derived from an EMBL/GenBank/DDBJ whole genome shotgun (WGS) entry which is preliminary data.</text>
</comment>
<dbReference type="AlphaFoldDB" id="A0A5D4SK94"/>
<dbReference type="RefSeq" id="WP_148949776.1">
    <property type="nucleotide sequence ID" value="NZ_VTES01000003.1"/>
</dbReference>
<protein>
    <recommendedName>
        <fullName evidence="4">TNase-like domain-containing protein</fullName>
    </recommendedName>
</protein>
<keyword evidence="1" id="KW-0732">Signal</keyword>
<sequence>MKLKKSLFTFLAAVILMFPSTFASADVMWGKTELKTGQIGKVTILRDIGAIKFKPIREDGPQNPMHSFNRDVVKMLKPGEEFRVYGVKRIGEALFYDLGGELYVQRTNNIKYETPSKAKLALLESSNQSAKVMWGKTELKPGQIGKVTILRDIGAEKADPAAIRKYRVVKMLKPGEEYRVYGTKRIGEILLYDLGGGLYVQRTNNIKYETPSKAKLALLNN</sequence>
<dbReference type="EMBL" id="VTES01000003">
    <property type="protein sequence ID" value="TYS63895.1"/>
    <property type="molecule type" value="Genomic_DNA"/>
</dbReference>
<evidence type="ECO:0008006" key="4">
    <source>
        <dbReference type="Google" id="ProtNLM"/>
    </source>
</evidence>
<name>A0A5D4SK94_9BACI</name>
<accession>A0A5D4SK94</accession>
<reference evidence="2 3" key="1">
    <citation type="submission" date="2019-08" db="EMBL/GenBank/DDBJ databases">
        <title>Bacillus genomes from the desert of Cuatro Cienegas, Coahuila.</title>
        <authorList>
            <person name="Olmedo-Alvarez G."/>
        </authorList>
    </citation>
    <scope>NUCLEOTIDE SEQUENCE [LARGE SCALE GENOMIC DNA]</scope>
    <source>
        <strain evidence="2 3">CH37_1T</strain>
    </source>
</reference>
<dbReference type="Proteomes" id="UP000323732">
    <property type="component" value="Unassembled WGS sequence"/>
</dbReference>
<feature type="signal peptide" evidence="1">
    <location>
        <begin position="1"/>
        <end position="25"/>
    </location>
</feature>
<evidence type="ECO:0000256" key="1">
    <source>
        <dbReference type="SAM" id="SignalP"/>
    </source>
</evidence>
<feature type="chain" id="PRO_5022710718" description="TNase-like domain-containing protein" evidence="1">
    <location>
        <begin position="26"/>
        <end position="221"/>
    </location>
</feature>
<proteinExistence type="predicted"/>
<gene>
    <name evidence="2" type="ORF">FZD47_10315</name>
</gene>
<organism evidence="2 3">
    <name type="scientific">Bacillus infantis</name>
    <dbReference type="NCBI Taxonomy" id="324767"/>
    <lineage>
        <taxon>Bacteria</taxon>
        <taxon>Bacillati</taxon>
        <taxon>Bacillota</taxon>
        <taxon>Bacilli</taxon>
        <taxon>Bacillales</taxon>
        <taxon>Bacillaceae</taxon>
        <taxon>Bacillus</taxon>
    </lineage>
</organism>
<evidence type="ECO:0000313" key="2">
    <source>
        <dbReference type="EMBL" id="TYS63895.1"/>
    </source>
</evidence>